<keyword evidence="4" id="KW-1185">Reference proteome</keyword>
<evidence type="ECO:0000256" key="1">
    <source>
        <dbReference type="SAM" id="MobiDB-lite"/>
    </source>
</evidence>
<keyword evidence="2" id="KW-0472">Membrane</keyword>
<name>A0A1X7FD31_9HYPH</name>
<evidence type="ECO:0000313" key="4">
    <source>
        <dbReference type="Proteomes" id="UP000192903"/>
    </source>
</evidence>
<dbReference type="Proteomes" id="UP000192903">
    <property type="component" value="Unassembled WGS sequence"/>
</dbReference>
<proteinExistence type="predicted"/>
<dbReference type="STRING" id="464029.SAMN02982989_2709"/>
<feature type="region of interest" description="Disordered" evidence="1">
    <location>
        <begin position="31"/>
        <end position="64"/>
    </location>
</feature>
<dbReference type="AlphaFoldDB" id="A0A1X7FD31"/>
<gene>
    <name evidence="3" type="ORF">SAMN02982989_2709</name>
</gene>
<feature type="transmembrane region" description="Helical" evidence="2">
    <location>
        <begin position="6"/>
        <end position="27"/>
    </location>
</feature>
<dbReference type="RefSeq" id="WP_085422854.1">
    <property type="nucleotide sequence ID" value="NZ_FXAF01000006.1"/>
</dbReference>
<evidence type="ECO:0000256" key="2">
    <source>
        <dbReference type="SAM" id="Phobius"/>
    </source>
</evidence>
<feature type="compositionally biased region" description="Polar residues" evidence="1">
    <location>
        <begin position="32"/>
        <end position="64"/>
    </location>
</feature>
<keyword evidence="2" id="KW-1133">Transmembrane helix</keyword>
<sequence>MFERPLLPILGAIIIVICGLGLGYYIAGAPSAPSNPSDPQGSETSLPARQSDQNALPGLQQPNR</sequence>
<dbReference type="OrthoDB" id="8404309at2"/>
<dbReference type="EMBL" id="FXAF01000006">
    <property type="protein sequence ID" value="SMF50135.1"/>
    <property type="molecule type" value="Genomic_DNA"/>
</dbReference>
<reference evidence="4" key="1">
    <citation type="submission" date="2017-04" db="EMBL/GenBank/DDBJ databases">
        <authorList>
            <person name="Varghese N."/>
            <person name="Submissions S."/>
        </authorList>
    </citation>
    <scope>NUCLEOTIDE SEQUENCE [LARGE SCALE GENOMIC DNA]</scope>
    <source>
        <strain evidence="4">B4P</strain>
    </source>
</reference>
<organism evidence="3 4">
    <name type="scientific">Xaviernesmea oryzae</name>
    <dbReference type="NCBI Taxonomy" id="464029"/>
    <lineage>
        <taxon>Bacteria</taxon>
        <taxon>Pseudomonadati</taxon>
        <taxon>Pseudomonadota</taxon>
        <taxon>Alphaproteobacteria</taxon>
        <taxon>Hyphomicrobiales</taxon>
        <taxon>Rhizobiaceae</taxon>
        <taxon>Rhizobium/Agrobacterium group</taxon>
        <taxon>Xaviernesmea</taxon>
    </lineage>
</organism>
<protein>
    <submittedName>
        <fullName evidence="3">Uncharacterized protein</fullName>
    </submittedName>
</protein>
<evidence type="ECO:0000313" key="3">
    <source>
        <dbReference type="EMBL" id="SMF50135.1"/>
    </source>
</evidence>
<keyword evidence="2" id="KW-0812">Transmembrane</keyword>
<accession>A0A1X7FD31</accession>